<feature type="transmembrane region" description="Helical" evidence="5">
    <location>
        <begin position="136"/>
        <end position="157"/>
    </location>
</feature>
<dbReference type="Pfam" id="PF00083">
    <property type="entry name" value="Sugar_tr"/>
    <property type="match status" value="1"/>
</dbReference>
<protein>
    <recommendedName>
        <fullName evidence="6">Major facilitator superfamily (MFS) profile domain-containing protein</fullName>
    </recommendedName>
</protein>
<sequence>MLCCSLFKCKLPDEPLNASYHLNTSTIKQYYPWDTINNKSSSCEIIINNKTEVCEKYIFDEDVYGYTSVIEYELTCKNAYLIATSNALFMVGVMVGSIGFGEMSDRYGRKITFVISLVVQLIFGVIAGFAPEYWTFTIARAIVGATTSGVFLVAYVIGLEMVGPSKRTIAGTVSQMFFSVGYMLTAVFALYIYDWRILQFALTIPGVLFLCYWWCIPESARWLISKNRITEAKKLIQIAAKHNKVTISDDTLNSLLVSAESQKKAEDPNTKSATVLDIFKHSSLRKRALIIFFDWFANNITYYGLSWNTNNLAGNPYLNFVVSGAVEIPAYIFVILTLNRWGRKKIMCGCMILAGTALLLTMAVPKGHQWLVVTLAMIGKLAITASYGTVYIFSIEQFPTVIRNAGLGAGSTCARLGSIIAPYINLMTHIWVHLPLLIFGSLAFIGGILSLALPETLNRKLPETMAEGEAFGRKEETGKSNASEPLRSVAVNDTEKLAVDAGNENNEAEIKLLQNGPS</sequence>
<dbReference type="Proteomes" id="UP001159042">
    <property type="component" value="Unassembled WGS sequence"/>
</dbReference>
<feature type="transmembrane region" description="Helical" evidence="5">
    <location>
        <begin position="370"/>
        <end position="393"/>
    </location>
</feature>
<feature type="transmembrane region" description="Helical" evidence="5">
    <location>
        <begin position="405"/>
        <end position="424"/>
    </location>
</feature>
<evidence type="ECO:0000256" key="4">
    <source>
        <dbReference type="ARBA" id="ARBA00023136"/>
    </source>
</evidence>
<keyword evidence="3 5" id="KW-1133">Transmembrane helix</keyword>
<dbReference type="AlphaFoldDB" id="A0AAV8W737"/>
<dbReference type="GO" id="GO:0022857">
    <property type="term" value="F:transmembrane transporter activity"/>
    <property type="evidence" value="ECO:0007669"/>
    <property type="project" value="InterPro"/>
</dbReference>
<dbReference type="PANTHER" id="PTHR24064">
    <property type="entry name" value="SOLUTE CARRIER FAMILY 22 MEMBER"/>
    <property type="match status" value="1"/>
</dbReference>
<comment type="subcellular location">
    <subcellularLocation>
        <location evidence="1">Membrane</location>
        <topology evidence="1">Multi-pass membrane protein</topology>
    </subcellularLocation>
</comment>
<dbReference type="EMBL" id="JANEYG010000007">
    <property type="protein sequence ID" value="KAJ8922278.1"/>
    <property type="molecule type" value="Genomic_DNA"/>
</dbReference>
<keyword evidence="8" id="KW-1185">Reference proteome</keyword>
<name>A0AAV8W737_9CUCU</name>
<dbReference type="InterPro" id="IPR036259">
    <property type="entry name" value="MFS_trans_sf"/>
</dbReference>
<organism evidence="7 8">
    <name type="scientific">Exocentrus adspersus</name>
    <dbReference type="NCBI Taxonomy" id="1586481"/>
    <lineage>
        <taxon>Eukaryota</taxon>
        <taxon>Metazoa</taxon>
        <taxon>Ecdysozoa</taxon>
        <taxon>Arthropoda</taxon>
        <taxon>Hexapoda</taxon>
        <taxon>Insecta</taxon>
        <taxon>Pterygota</taxon>
        <taxon>Neoptera</taxon>
        <taxon>Endopterygota</taxon>
        <taxon>Coleoptera</taxon>
        <taxon>Polyphaga</taxon>
        <taxon>Cucujiformia</taxon>
        <taxon>Chrysomeloidea</taxon>
        <taxon>Cerambycidae</taxon>
        <taxon>Lamiinae</taxon>
        <taxon>Acanthocinini</taxon>
        <taxon>Exocentrus</taxon>
    </lineage>
</organism>
<feature type="transmembrane region" description="Helical" evidence="5">
    <location>
        <begin position="317"/>
        <end position="339"/>
    </location>
</feature>
<evidence type="ECO:0000256" key="1">
    <source>
        <dbReference type="ARBA" id="ARBA00004141"/>
    </source>
</evidence>
<evidence type="ECO:0000256" key="2">
    <source>
        <dbReference type="ARBA" id="ARBA00022692"/>
    </source>
</evidence>
<feature type="transmembrane region" description="Helical" evidence="5">
    <location>
        <begin position="288"/>
        <end position="305"/>
    </location>
</feature>
<dbReference type="SUPFAM" id="SSF103473">
    <property type="entry name" value="MFS general substrate transporter"/>
    <property type="match status" value="1"/>
</dbReference>
<dbReference type="InterPro" id="IPR005828">
    <property type="entry name" value="MFS_sugar_transport-like"/>
</dbReference>
<keyword evidence="4 5" id="KW-0472">Membrane</keyword>
<evidence type="ECO:0000259" key="6">
    <source>
        <dbReference type="PROSITE" id="PS50850"/>
    </source>
</evidence>
<dbReference type="CDD" id="cd17317">
    <property type="entry name" value="MFS_SLC22"/>
    <property type="match status" value="1"/>
</dbReference>
<feature type="domain" description="Major facilitator superfamily (MFS) profile" evidence="6">
    <location>
        <begin position="1"/>
        <end position="458"/>
    </location>
</feature>
<feature type="transmembrane region" description="Helical" evidence="5">
    <location>
        <begin position="346"/>
        <end position="364"/>
    </location>
</feature>
<dbReference type="GO" id="GO:0016020">
    <property type="term" value="C:membrane"/>
    <property type="evidence" value="ECO:0007669"/>
    <property type="project" value="UniProtKB-SubCell"/>
</dbReference>
<evidence type="ECO:0000313" key="8">
    <source>
        <dbReference type="Proteomes" id="UP001159042"/>
    </source>
</evidence>
<reference evidence="7 8" key="1">
    <citation type="journal article" date="2023" name="Insect Mol. Biol.">
        <title>Genome sequencing provides insights into the evolution of gene families encoding plant cell wall-degrading enzymes in longhorned beetles.</title>
        <authorList>
            <person name="Shin N.R."/>
            <person name="Okamura Y."/>
            <person name="Kirsch R."/>
            <person name="Pauchet Y."/>
        </authorList>
    </citation>
    <scope>NUCLEOTIDE SEQUENCE [LARGE SCALE GENOMIC DNA]</scope>
    <source>
        <strain evidence="7">EAD_L_NR</strain>
    </source>
</reference>
<evidence type="ECO:0000256" key="3">
    <source>
        <dbReference type="ARBA" id="ARBA00022989"/>
    </source>
</evidence>
<dbReference type="InterPro" id="IPR020846">
    <property type="entry name" value="MFS_dom"/>
</dbReference>
<comment type="caution">
    <text evidence="7">The sequence shown here is derived from an EMBL/GenBank/DDBJ whole genome shotgun (WGS) entry which is preliminary data.</text>
</comment>
<dbReference type="Gene3D" id="1.20.1250.20">
    <property type="entry name" value="MFS general substrate transporter like domains"/>
    <property type="match status" value="1"/>
</dbReference>
<evidence type="ECO:0000256" key="5">
    <source>
        <dbReference type="SAM" id="Phobius"/>
    </source>
</evidence>
<proteinExistence type="predicted"/>
<feature type="transmembrane region" description="Helical" evidence="5">
    <location>
        <begin position="79"/>
        <end position="99"/>
    </location>
</feature>
<feature type="transmembrane region" description="Helical" evidence="5">
    <location>
        <begin position="197"/>
        <end position="216"/>
    </location>
</feature>
<feature type="transmembrane region" description="Helical" evidence="5">
    <location>
        <begin position="111"/>
        <end position="130"/>
    </location>
</feature>
<accession>A0AAV8W737</accession>
<dbReference type="PROSITE" id="PS50850">
    <property type="entry name" value="MFS"/>
    <property type="match status" value="1"/>
</dbReference>
<feature type="transmembrane region" description="Helical" evidence="5">
    <location>
        <begin position="169"/>
        <end position="191"/>
    </location>
</feature>
<feature type="transmembrane region" description="Helical" evidence="5">
    <location>
        <begin position="430"/>
        <end position="453"/>
    </location>
</feature>
<gene>
    <name evidence="7" type="ORF">NQ315_004217</name>
</gene>
<keyword evidence="2 5" id="KW-0812">Transmembrane</keyword>
<evidence type="ECO:0000313" key="7">
    <source>
        <dbReference type="EMBL" id="KAJ8922278.1"/>
    </source>
</evidence>